<organism evidence="2 3">
    <name type="scientific">Musa acuminata subsp. malaccensis</name>
    <name type="common">Wild banana</name>
    <name type="synonym">Musa malaccensis</name>
    <dbReference type="NCBI Taxonomy" id="214687"/>
    <lineage>
        <taxon>Eukaryota</taxon>
        <taxon>Viridiplantae</taxon>
        <taxon>Streptophyta</taxon>
        <taxon>Embryophyta</taxon>
        <taxon>Tracheophyta</taxon>
        <taxon>Spermatophyta</taxon>
        <taxon>Magnoliopsida</taxon>
        <taxon>Liliopsida</taxon>
        <taxon>Zingiberales</taxon>
        <taxon>Musaceae</taxon>
        <taxon>Musa</taxon>
    </lineage>
</organism>
<reference evidence="1" key="1">
    <citation type="submission" date="2021-03" db="EMBL/GenBank/DDBJ databases">
        <authorList>
            <consortium name="Genoscope - CEA"/>
            <person name="William W."/>
        </authorList>
    </citation>
    <scope>NUCLEOTIDE SEQUENCE</scope>
    <source>
        <strain evidence="1">Doubled-haploid Pahang</strain>
    </source>
</reference>
<evidence type="ECO:0000313" key="2">
    <source>
        <dbReference type="EnsemblPlants" id="Ma08_p32740.1"/>
    </source>
</evidence>
<proteinExistence type="predicted"/>
<reference evidence="2" key="2">
    <citation type="submission" date="2021-05" db="UniProtKB">
        <authorList>
            <consortium name="EnsemblPlants"/>
        </authorList>
    </citation>
    <scope>IDENTIFICATION</scope>
    <source>
        <strain evidence="2">subsp. malaccensis</strain>
    </source>
</reference>
<accession>A0A804KDF0</accession>
<name>A0A804KDF0_MUSAM</name>
<protein>
    <submittedName>
        <fullName evidence="1">(wild Malaysian banana) hypothetical protein</fullName>
    </submittedName>
</protein>
<dbReference type="Proteomes" id="UP000012960">
    <property type="component" value="Unplaced"/>
</dbReference>
<keyword evidence="3" id="KW-1185">Reference proteome</keyword>
<dbReference type="EnsemblPlants" id="Ma08_t32740.1">
    <property type="protein sequence ID" value="Ma08_p32740.1"/>
    <property type="gene ID" value="Ma08_g32740"/>
</dbReference>
<gene>
    <name evidence="1" type="ORF">GSMUA_93510.1</name>
</gene>
<evidence type="ECO:0000313" key="3">
    <source>
        <dbReference type="Proteomes" id="UP000012960"/>
    </source>
</evidence>
<evidence type="ECO:0000313" key="1">
    <source>
        <dbReference type="EMBL" id="CAG1833430.1"/>
    </source>
</evidence>
<dbReference type="Gramene" id="Ma08_t32740.1">
    <property type="protein sequence ID" value="Ma08_p32740.1"/>
    <property type="gene ID" value="Ma08_g32740"/>
</dbReference>
<dbReference type="InParanoid" id="A0A804KDF0"/>
<dbReference type="EMBL" id="HG996472">
    <property type="protein sequence ID" value="CAG1833430.1"/>
    <property type="molecule type" value="Genomic_DNA"/>
</dbReference>
<dbReference type="AlphaFoldDB" id="A0A804KDF0"/>
<sequence length="61" mass="6819">MSRPLSCSFHLKDDARLFTVAEHGCRVHVTQSQVLTGFHSSRMAVEEQFSSLCEEYATVAS</sequence>